<dbReference type="InterPro" id="IPR014001">
    <property type="entry name" value="Helicase_ATP-bd"/>
</dbReference>
<evidence type="ECO:0000256" key="10">
    <source>
        <dbReference type="ARBA" id="ARBA00023242"/>
    </source>
</evidence>
<sequence length="610" mass="66704">MEFLLFGFFLSCRLRKHRQRSSRPLTHSLLKTSVNINRMTTSTTEKALEDRAKSLHKKEKKAAAKAAAAEGSPSPASPSKKDKKDKKEKDKKRSADDAADDDEKAAKKRRKEEKKAKKAAAKASAATSIESTPAAAPAPVASSSSSASFAPTNPAAARAFLESNNITIEAPEESNERPPLPMVDFRELEGKIDAAVKKTLDAQGFTTPTPIQACCWPVLLQNKDVVGIAETGSGKTFAFGLPALQHLVTKHKVLDSGKKKAKGAQVNVLVVAPTRELAIQTEENMAKLGKSMGIGMICLYGGVSKQEQVRLLNQTPTVRIVVGTPGRVLDMARDGSLDLSGVSYLVLDEADRMLDKGFEPDIRAIIGMCKSREEGRHTSMFSATWPPAVRGLAESFMNGPVRVTVGSDELSANRRVEQTVEVLADGYAKERRLNDFLRSVNAQRSKDKILIFALYKKEAQRVEQTLRRGGFKVSGIHGDLGQNERIASLERFKSAETPLLVATDVAARGLDIPNVEHVINYTFPLTIEDYVHRIGRTGRGGKTGKSLTFFTEMDKAHAGELIRVLKDADQKVPDDLTKFPTTIKKKTHSSYGDHFKELVPGKAKKITFDD</sequence>
<name>R9PDQ3_PSEHS</name>
<evidence type="ECO:0000256" key="13">
    <source>
        <dbReference type="RuleBase" id="RU000492"/>
    </source>
</evidence>
<keyword evidence="9 13" id="KW-0067">ATP-binding</keyword>
<comment type="subcellular location">
    <subcellularLocation>
        <location evidence="1">Nucleus</location>
        <location evidence="1">Nucleolus</location>
    </subcellularLocation>
</comment>
<dbReference type="InterPro" id="IPR027417">
    <property type="entry name" value="P-loop_NTPase"/>
</dbReference>
<keyword evidence="19" id="KW-1185">Reference proteome</keyword>
<dbReference type="PROSITE" id="PS51192">
    <property type="entry name" value="HELICASE_ATP_BIND_1"/>
    <property type="match status" value="1"/>
</dbReference>
<comment type="similarity">
    <text evidence="2">Belongs to the DEAD box helicase family. DDX5/DBP2 subfamily.</text>
</comment>
<dbReference type="InterPro" id="IPR000629">
    <property type="entry name" value="RNA-helicase_DEAD-box_CS"/>
</dbReference>
<feature type="compositionally biased region" description="Low complexity" evidence="14">
    <location>
        <begin position="121"/>
        <end position="151"/>
    </location>
</feature>
<dbReference type="SUPFAM" id="SSF52540">
    <property type="entry name" value="P-loop containing nucleoside triphosphate hydrolases"/>
    <property type="match status" value="1"/>
</dbReference>
<keyword evidence="4" id="KW-0690">Ribosome biogenesis</keyword>
<reference evidence="19" key="1">
    <citation type="journal article" date="2013" name="Genome Announc.">
        <title>Draft genome sequence of the basidiomycetous yeast-like fungus Pseudozyma hubeiensis SY62, which produces an abundant amount of the biosurfactant mannosylerythritol lipids.</title>
        <authorList>
            <person name="Konishi M."/>
            <person name="Hatada Y."/>
            <person name="Horiuchi J."/>
        </authorList>
    </citation>
    <scope>NUCLEOTIDE SEQUENCE [LARGE SCALE GENOMIC DNA]</scope>
    <source>
        <strain evidence="19">SY62</strain>
    </source>
</reference>
<dbReference type="Proteomes" id="UP000014071">
    <property type="component" value="Unassembled WGS sequence"/>
</dbReference>
<protein>
    <recommendedName>
        <fullName evidence="3">RNA helicase</fullName>
        <ecNumber evidence="3">3.6.4.13</ecNumber>
    </recommendedName>
</protein>
<evidence type="ECO:0000259" key="16">
    <source>
        <dbReference type="PROSITE" id="PS51194"/>
    </source>
</evidence>
<dbReference type="HOGENOM" id="CLU_003041_1_5_1"/>
<dbReference type="EC" id="3.6.4.13" evidence="3"/>
<proteinExistence type="inferred from homology"/>
<evidence type="ECO:0000256" key="9">
    <source>
        <dbReference type="ARBA" id="ARBA00022840"/>
    </source>
</evidence>
<feature type="domain" description="Helicase ATP-binding" evidence="15">
    <location>
        <begin position="216"/>
        <end position="403"/>
    </location>
</feature>
<evidence type="ECO:0000256" key="12">
    <source>
        <dbReference type="PROSITE-ProRule" id="PRU00552"/>
    </source>
</evidence>
<evidence type="ECO:0000259" key="15">
    <source>
        <dbReference type="PROSITE" id="PS51192"/>
    </source>
</evidence>
<dbReference type="Pfam" id="PF00271">
    <property type="entry name" value="Helicase_C"/>
    <property type="match status" value="1"/>
</dbReference>
<dbReference type="PANTHER" id="PTHR47958">
    <property type="entry name" value="ATP-DEPENDENT RNA HELICASE DBP3"/>
    <property type="match status" value="1"/>
</dbReference>
<feature type="domain" description="Helicase C-terminal" evidence="16">
    <location>
        <begin position="432"/>
        <end position="580"/>
    </location>
</feature>
<dbReference type="AlphaFoldDB" id="R9PDQ3"/>
<dbReference type="eggNOG" id="KOG0331">
    <property type="taxonomic scope" value="Eukaryota"/>
</dbReference>
<feature type="compositionally biased region" description="Basic and acidic residues" evidence="14">
    <location>
        <begin position="79"/>
        <end position="96"/>
    </location>
</feature>
<dbReference type="InterPro" id="IPR011545">
    <property type="entry name" value="DEAD/DEAH_box_helicase_dom"/>
</dbReference>
<evidence type="ECO:0000256" key="7">
    <source>
        <dbReference type="ARBA" id="ARBA00022801"/>
    </source>
</evidence>
<dbReference type="CDD" id="cd18787">
    <property type="entry name" value="SF2_C_DEAD"/>
    <property type="match status" value="1"/>
</dbReference>
<evidence type="ECO:0000313" key="18">
    <source>
        <dbReference type="EMBL" id="GAC96225.1"/>
    </source>
</evidence>
<feature type="short sequence motif" description="Q motif" evidence="12">
    <location>
        <begin position="185"/>
        <end position="213"/>
    </location>
</feature>
<feature type="compositionally biased region" description="Low complexity" evidence="14">
    <location>
        <begin position="64"/>
        <end position="78"/>
    </location>
</feature>
<dbReference type="OrthoDB" id="196131at2759"/>
<dbReference type="InterPro" id="IPR001650">
    <property type="entry name" value="Helicase_C-like"/>
</dbReference>
<evidence type="ECO:0000256" key="14">
    <source>
        <dbReference type="SAM" id="MobiDB-lite"/>
    </source>
</evidence>
<dbReference type="Pfam" id="PF00270">
    <property type="entry name" value="DEAD"/>
    <property type="match status" value="1"/>
</dbReference>
<dbReference type="InterPro" id="IPR014014">
    <property type="entry name" value="RNA_helicase_DEAD_Q_motif"/>
</dbReference>
<dbReference type="SMART" id="SM00487">
    <property type="entry name" value="DEXDc"/>
    <property type="match status" value="1"/>
</dbReference>
<dbReference type="RefSeq" id="XP_012189812.1">
    <property type="nucleotide sequence ID" value="XM_012334422.1"/>
</dbReference>
<organism evidence="18 19">
    <name type="scientific">Pseudozyma hubeiensis (strain SY62)</name>
    <name type="common">Yeast</name>
    <dbReference type="NCBI Taxonomy" id="1305764"/>
    <lineage>
        <taxon>Eukaryota</taxon>
        <taxon>Fungi</taxon>
        <taxon>Dikarya</taxon>
        <taxon>Basidiomycota</taxon>
        <taxon>Ustilaginomycotina</taxon>
        <taxon>Ustilaginomycetes</taxon>
        <taxon>Ustilaginales</taxon>
        <taxon>Ustilaginaceae</taxon>
        <taxon>Pseudozyma</taxon>
    </lineage>
</organism>
<keyword evidence="8 13" id="KW-0347">Helicase</keyword>
<evidence type="ECO:0000256" key="11">
    <source>
        <dbReference type="ARBA" id="ARBA00037449"/>
    </source>
</evidence>
<dbReference type="GO" id="GO:0003676">
    <property type="term" value="F:nucleic acid binding"/>
    <property type="evidence" value="ECO:0007669"/>
    <property type="project" value="InterPro"/>
</dbReference>
<feature type="domain" description="DEAD-box RNA helicase Q" evidence="17">
    <location>
        <begin position="185"/>
        <end position="213"/>
    </location>
</feature>
<comment type="function">
    <text evidence="11">ATP-dependent RNA helicase required for 60S ribosomal subunit synthesis. Involved in efficient pre-rRNA processing, predominantly at site A3, which is necessary for the normal formation of 25S and 5.8S rRNAs.</text>
</comment>
<dbReference type="CDD" id="cd00268">
    <property type="entry name" value="DEADc"/>
    <property type="match status" value="1"/>
</dbReference>
<accession>R9PDQ3</accession>
<evidence type="ECO:0000259" key="17">
    <source>
        <dbReference type="PROSITE" id="PS51195"/>
    </source>
</evidence>
<evidence type="ECO:0000256" key="6">
    <source>
        <dbReference type="ARBA" id="ARBA00022741"/>
    </source>
</evidence>
<dbReference type="GO" id="GO:0003724">
    <property type="term" value="F:RNA helicase activity"/>
    <property type="evidence" value="ECO:0007669"/>
    <property type="project" value="UniProtKB-EC"/>
</dbReference>
<dbReference type="STRING" id="1305764.R9PDQ3"/>
<dbReference type="PROSITE" id="PS51194">
    <property type="entry name" value="HELICASE_CTER"/>
    <property type="match status" value="1"/>
</dbReference>
<keyword evidence="10" id="KW-0539">Nucleus</keyword>
<evidence type="ECO:0000313" key="19">
    <source>
        <dbReference type="Proteomes" id="UP000014071"/>
    </source>
</evidence>
<evidence type="ECO:0000256" key="5">
    <source>
        <dbReference type="ARBA" id="ARBA00022552"/>
    </source>
</evidence>
<dbReference type="InterPro" id="IPR044742">
    <property type="entry name" value="DEAD/DEAH_RhlB"/>
</dbReference>
<dbReference type="PROSITE" id="PS00039">
    <property type="entry name" value="DEAD_ATP_HELICASE"/>
    <property type="match status" value="1"/>
</dbReference>
<dbReference type="PROSITE" id="PS51195">
    <property type="entry name" value="Q_MOTIF"/>
    <property type="match status" value="1"/>
</dbReference>
<dbReference type="Gene3D" id="3.40.50.300">
    <property type="entry name" value="P-loop containing nucleotide triphosphate hydrolases"/>
    <property type="match status" value="2"/>
</dbReference>
<feature type="region of interest" description="Disordered" evidence="14">
    <location>
        <begin position="43"/>
        <end position="151"/>
    </location>
</feature>
<dbReference type="FunFam" id="3.40.50.300:FF:000008">
    <property type="entry name" value="ATP-dependent RNA helicase RhlB"/>
    <property type="match status" value="1"/>
</dbReference>
<dbReference type="SMART" id="SM00490">
    <property type="entry name" value="HELICc"/>
    <property type="match status" value="1"/>
</dbReference>
<feature type="compositionally biased region" description="Basic residues" evidence="14">
    <location>
        <begin position="106"/>
        <end position="120"/>
    </location>
</feature>
<keyword evidence="6 13" id="KW-0547">Nucleotide-binding</keyword>
<evidence type="ECO:0000256" key="4">
    <source>
        <dbReference type="ARBA" id="ARBA00022517"/>
    </source>
</evidence>
<dbReference type="EMBL" id="DF238801">
    <property type="protein sequence ID" value="GAC96225.1"/>
    <property type="molecule type" value="Genomic_DNA"/>
</dbReference>
<dbReference type="GeneID" id="24109091"/>
<evidence type="ECO:0000256" key="1">
    <source>
        <dbReference type="ARBA" id="ARBA00004604"/>
    </source>
</evidence>
<keyword evidence="5" id="KW-0698">rRNA processing</keyword>
<evidence type="ECO:0000256" key="8">
    <source>
        <dbReference type="ARBA" id="ARBA00022806"/>
    </source>
</evidence>
<dbReference type="GO" id="GO:0005524">
    <property type="term" value="F:ATP binding"/>
    <property type="evidence" value="ECO:0007669"/>
    <property type="project" value="UniProtKB-KW"/>
</dbReference>
<keyword evidence="7 13" id="KW-0378">Hydrolase</keyword>
<gene>
    <name evidence="18" type="ORF">PHSY_003805</name>
</gene>
<evidence type="ECO:0000256" key="3">
    <source>
        <dbReference type="ARBA" id="ARBA00012552"/>
    </source>
</evidence>
<dbReference type="GO" id="GO:0016787">
    <property type="term" value="F:hydrolase activity"/>
    <property type="evidence" value="ECO:0007669"/>
    <property type="project" value="UniProtKB-KW"/>
</dbReference>
<evidence type="ECO:0000256" key="2">
    <source>
        <dbReference type="ARBA" id="ARBA00009334"/>
    </source>
</evidence>